<dbReference type="CDD" id="cd01283">
    <property type="entry name" value="cytidine_deaminase"/>
    <property type="match status" value="1"/>
</dbReference>
<keyword evidence="4" id="KW-0862">Zinc</keyword>
<dbReference type="PANTHER" id="PTHR11644">
    <property type="entry name" value="CYTIDINE DEAMINASE"/>
    <property type="match status" value="1"/>
</dbReference>
<evidence type="ECO:0000313" key="7">
    <source>
        <dbReference type="Proteomes" id="UP001524473"/>
    </source>
</evidence>
<evidence type="ECO:0000256" key="3">
    <source>
        <dbReference type="ARBA" id="ARBA00022801"/>
    </source>
</evidence>
<dbReference type="PROSITE" id="PS51747">
    <property type="entry name" value="CYT_DCMP_DEAMINASES_2"/>
    <property type="match status" value="1"/>
</dbReference>
<dbReference type="SUPFAM" id="SSF53927">
    <property type="entry name" value="Cytidine deaminase-like"/>
    <property type="match status" value="1"/>
</dbReference>
<evidence type="ECO:0000256" key="1">
    <source>
        <dbReference type="ARBA" id="ARBA00006576"/>
    </source>
</evidence>
<evidence type="ECO:0000259" key="5">
    <source>
        <dbReference type="PROSITE" id="PS51747"/>
    </source>
</evidence>
<proteinExistence type="inferred from homology"/>
<dbReference type="Proteomes" id="UP001524473">
    <property type="component" value="Unassembled WGS sequence"/>
</dbReference>
<protein>
    <submittedName>
        <fullName evidence="6">Cytidine deaminase</fullName>
    </submittedName>
</protein>
<comment type="caution">
    <text evidence="6">The sequence shown here is derived from an EMBL/GenBank/DDBJ whole genome shotgun (WGS) entry which is preliminary data.</text>
</comment>
<evidence type="ECO:0000256" key="4">
    <source>
        <dbReference type="ARBA" id="ARBA00022833"/>
    </source>
</evidence>
<dbReference type="PANTHER" id="PTHR11644:SF2">
    <property type="entry name" value="CYTIDINE DEAMINASE"/>
    <property type="match status" value="1"/>
</dbReference>
<dbReference type="PROSITE" id="PS00903">
    <property type="entry name" value="CYT_DCMP_DEAMINASES_1"/>
    <property type="match status" value="1"/>
</dbReference>
<sequence length="134" mass="14670">MDWKELYEIAVQTLNPRRISDDVEAGGVAAALVTDNGSIYRGVCIDTSCSMGFCAEHAAISAMLTAGESRVEQIVAVGWDKSIMPPCGRCREFLMQLGNPETLVLVAENRALPLRELLPHYWKPASSGETTENR</sequence>
<evidence type="ECO:0000256" key="2">
    <source>
        <dbReference type="ARBA" id="ARBA00022723"/>
    </source>
</evidence>
<gene>
    <name evidence="6" type="ORF">NE695_08920</name>
</gene>
<keyword evidence="3" id="KW-0378">Hydrolase</keyword>
<feature type="domain" description="CMP/dCMP-type deaminase" evidence="5">
    <location>
        <begin position="1"/>
        <end position="125"/>
    </location>
</feature>
<accession>A0ABT1RZC3</accession>
<dbReference type="InterPro" id="IPR050202">
    <property type="entry name" value="Cyt/Deoxycyt_deaminase"/>
</dbReference>
<keyword evidence="2" id="KW-0479">Metal-binding</keyword>
<dbReference type="InterPro" id="IPR016192">
    <property type="entry name" value="APOBEC/CMP_deaminase_Zn-bd"/>
</dbReference>
<dbReference type="Pfam" id="PF00383">
    <property type="entry name" value="dCMP_cyt_deam_1"/>
    <property type="match status" value="1"/>
</dbReference>
<reference evidence="6 7" key="1">
    <citation type="submission" date="2022-06" db="EMBL/GenBank/DDBJ databases">
        <title>Isolation of gut microbiota from human fecal samples.</title>
        <authorList>
            <person name="Pamer E.G."/>
            <person name="Barat B."/>
            <person name="Waligurski E."/>
            <person name="Medina S."/>
            <person name="Paddock L."/>
            <person name="Mostad J."/>
        </authorList>
    </citation>
    <scope>NUCLEOTIDE SEQUENCE [LARGE SCALE GENOMIC DNA]</scope>
    <source>
        <strain evidence="6 7">DFI.9.73</strain>
    </source>
</reference>
<dbReference type="EMBL" id="JANFZH010000018">
    <property type="protein sequence ID" value="MCQ4840036.1"/>
    <property type="molecule type" value="Genomic_DNA"/>
</dbReference>
<dbReference type="Gene3D" id="3.40.140.10">
    <property type="entry name" value="Cytidine Deaminase, domain 2"/>
    <property type="match status" value="1"/>
</dbReference>
<evidence type="ECO:0000313" key="6">
    <source>
        <dbReference type="EMBL" id="MCQ4840036.1"/>
    </source>
</evidence>
<name>A0ABT1RZC3_9FIRM</name>
<keyword evidence="7" id="KW-1185">Reference proteome</keyword>
<dbReference type="InterPro" id="IPR016193">
    <property type="entry name" value="Cytidine_deaminase-like"/>
</dbReference>
<organism evidence="6 7">
    <name type="scientific">Neglectibacter timonensis</name>
    <dbReference type="NCBI Taxonomy" id="1776382"/>
    <lineage>
        <taxon>Bacteria</taxon>
        <taxon>Bacillati</taxon>
        <taxon>Bacillota</taxon>
        <taxon>Clostridia</taxon>
        <taxon>Eubacteriales</taxon>
        <taxon>Oscillospiraceae</taxon>
        <taxon>Neglectibacter</taxon>
    </lineage>
</organism>
<dbReference type="InterPro" id="IPR002125">
    <property type="entry name" value="CMP_dCMP_dom"/>
</dbReference>
<comment type="similarity">
    <text evidence="1">Belongs to the cytidine and deoxycytidylate deaminase family.</text>
</comment>